<dbReference type="GO" id="GO:0030141">
    <property type="term" value="C:secretory granule"/>
    <property type="evidence" value="ECO:0007669"/>
    <property type="project" value="InterPro"/>
</dbReference>
<proteinExistence type="predicted"/>
<name>A0A0N4UGF2_DRAME</name>
<evidence type="ECO:0000313" key="5">
    <source>
        <dbReference type="Proteomes" id="UP000274756"/>
    </source>
</evidence>
<keyword evidence="5" id="KW-1185">Reference proteome</keyword>
<protein>
    <submittedName>
        <fullName evidence="6">Death domain-containing protein</fullName>
    </submittedName>
</protein>
<feature type="compositionally biased region" description="Polar residues" evidence="1">
    <location>
        <begin position="155"/>
        <end position="165"/>
    </location>
</feature>
<evidence type="ECO:0000313" key="4">
    <source>
        <dbReference type="Proteomes" id="UP000038040"/>
    </source>
</evidence>
<reference evidence="6" key="1">
    <citation type="submission" date="2017-02" db="UniProtKB">
        <authorList>
            <consortium name="WormBaseParasite"/>
        </authorList>
    </citation>
    <scope>IDENTIFICATION</scope>
</reference>
<dbReference type="OrthoDB" id="9880441at2759"/>
<evidence type="ECO:0000313" key="3">
    <source>
        <dbReference type="EMBL" id="VDN51327.1"/>
    </source>
</evidence>
<keyword evidence="2" id="KW-0472">Membrane</keyword>
<accession>A0A0N4UGF2</accession>
<dbReference type="Proteomes" id="UP000038040">
    <property type="component" value="Unplaced"/>
</dbReference>
<gene>
    <name evidence="3" type="ORF">DME_LOCUS1300</name>
</gene>
<organism evidence="4 6">
    <name type="scientific">Dracunculus medinensis</name>
    <name type="common">Guinea worm</name>
    <dbReference type="NCBI Taxonomy" id="318479"/>
    <lineage>
        <taxon>Eukaryota</taxon>
        <taxon>Metazoa</taxon>
        <taxon>Ecdysozoa</taxon>
        <taxon>Nematoda</taxon>
        <taxon>Chromadorea</taxon>
        <taxon>Rhabditida</taxon>
        <taxon>Spirurina</taxon>
        <taxon>Dracunculoidea</taxon>
        <taxon>Dracunculidae</taxon>
        <taxon>Dracunculus</taxon>
    </lineage>
</organism>
<evidence type="ECO:0000256" key="2">
    <source>
        <dbReference type="SAM" id="Phobius"/>
    </source>
</evidence>
<dbReference type="Proteomes" id="UP000274756">
    <property type="component" value="Unassembled WGS sequence"/>
</dbReference>
<dbReference type="PANTHER" id="PTHR46106">
    <property type="entry name" value="IA-2 PROTEIN TYROSINE PHOSPHATASE, ISOFORM C"/>
    <property type="match status" value="1"/>
</dbReference>
<dbReference type="GO" id="GO:0051046">
    <property type="term" value="P:regulation of secretion"/>
    <property type="evidence" value="ECO:0007669"/>
    <property type="project" value="TreeGrafter"/>
</dbReference>
<dbReference type="STRING" id="318479.A0A0N4UGF2"/>
<evidence type="ECO:0000313" key="6">
    <source>
        <dbReference type="WBParaSite" id="DME_0000657101-mRNA-1"/>
    </source>
</evidence>
<reference evidence="3 5" key="2">
    <citation type="submission" date="2018-11" db="EMBL/GenBank/DDBJ databases">
        <authorList>
            <consortium name="Pathogen Informatics"/>
        </authorList>
    </citation>
    <scope>NUCLEOTIDE SEQUENCE [LARGE SCALE GENOMIC DNA]</scope>
</reference>
<evidence type="ECO:0000256" key="1">
    <source>
        <dbReference type="SAM" id="MobiDB-lite"/>
    </source>
</evidence>
<dbReference type="AlphaFoldDB" id="A0A0N4UGF2"/>
<feature type="region of interest" description="Disordered" evidence="1">
    <location>
        <begin position="136"/>
        <end position="173"/>
    </location>
</feature>
<dbReference type="GO" id="GO:0045202">
    <property type="term" value="C:synapse"/>
    <property type="evidence" value="ECO:0007669"/>
    <property type="project" value="TreeGrafter"/>
</dbReference>
<dbReference type="PANTHER" id="PTHR46106:SF4">
    <property type="entry name" value="IA-2 PROTEIN TYROSINE PHOSPHATASE, ISOFORM C"/>
    <property type="match status" value="1"/>
</dbReference>
<keyword evidence="2" id="KW-1133">Transmembrane helix</keyword>
<keyword evidence="2" id="KW-0812">Transmembrane</keyword>
<sequence>MKFVFQGWREFKKISDGLFGECSDGLVPVLTYFNDLDPIEIELLNDQLLQLKTSGNDWKSSKTQCVLIYFKLAVIFQLKYDEDFCEVHNPANIWQLLQIVKSSFSSKDFQRVGDYIENSAEKLPDNELLESYVEEVASEEPQTANDDPQEIIENTEGNQASPSTTDDIDRISDYMNDDNVDEEMSRSIDVPEINNDEQLKQFIKKFLMRTEDANSVGEEEEMVPLNVNDDEEPPLKKDIEHLGNPNIGLENTEHKIVKGSGPFQKVEANRVYLKISDDLNDEQFYRLIQYLNQIIAKPKNLIFSDFAINDDQLSFEVSRSFSGHPRSLKRLDAIADVAEAVYKRRKDIESLSGVHVDETGIGSGQDSVPLENNNRDDLFIPILTICALTILVLITVMAVHQFRQMQRNRNATQISKLAEQIESKTSSTYQVYFLFFVFSYFSKKYFFNEIYCLKINSLIKKFSYLNCE</sequence>
<feature type="transmembrane region" description="Helical" evidence="2">
    <location>
        <begin position="378"/>
        <end position="399"/>
    </location>
</feature>
<dbReference type="EMBL" id="UYYG01000018">
    <property type="protein sequence ID" value="VDN51327.1"/>
    <property type="molecule type" value="Genomic_DNA"/>
</dbReference>
<dbReference type="InterPro" id="IPR033522">
    <property type="entry name" value="IA-2/IA-2_beta"/>
</dbReference>
<dbReference type="WBParaSite" id="DME_0000657101-mRNA-1">
    <property type="protein sequence ID" value="DME_0000657101-mRNA-1"/>
    <property type="gene ID" value="DME_0000657101"/>
</dbReference>